<dbReference type="EMBL" id="BSFH01000017">
    <property type="protein sequence ID" value="GLK63459.1"/>
    <property type="molecule type" value="Genomic_DNA"/>
</dbReference>
<protein>
    <submittedName>
        <fullName evidence="1">Uncharacterized protein</fullName>
    </submittedName>
</protein>
<dbReference type="Proteomes" id="UP001143349">
    <property type="component" value="Unassembled WGS sequence"/>
</dbReference>
<comment type="caution">
    <text evidence="1">The sequence shown here is derived from an EMBL/GenBank/DDBJ whole genome shotgun (WGS) entry which is preliminary data.</text>
</comment>
<sequence length="205" mass="22142">MKFFDAGLAAALEGARDQGIAPVYFFWVKPRDRDTGAETPLGFWTGDEDISISAELPGGGAQTRTYLGGCNLSIEGLRYTVDLNDYPVTVTLSQIADAAQHFARGLDPRLAYCEIHATSMRGGAFVSPPQLQWIGIIDEGPISTPQYGGDGGISFSVRSELMVQLTATNPAKSSDAHQKRRAAGDQFCKYASTVGSRQVQWFKKG</sequence>
<reference evidence="1" key="2">
    <citation type="submission" date="2023-01" db="EMBL/GenBank/DDBJ databases">
        <authorList>
            <person name="Sun Q."/>
            <person name="Evtushenko L."/>
        </authorList>
    </citation>
    <scope>NUCLEOTIDE SEQUENCE</scope>
    <source>
        <strain evidence="1">VKM B-2222</strain>
    </source>
</reference>
<accession>A0AAD3NX77</accession>
<evidence type="ECO:0000313" key="2">
    <source>
        <dbReference type="Proteomes" id="UP001143349"/>
    </source>
</evidence>
<dbReference type="RefSeq" id="WP_271179294.1">
    <property type="nucleotide sequence ID" value="NZ_BSFH01000017.1"/>
</dbReference>
<proteinExistence type="predicted"/>
<evidence type="ECO:0000313" key="1">
    <source>
        <dbReference type="EMBL" id="GLK63459.1"/>
    </source>
</evidence>
<keyword evidence="2" id="KW-1185">Reference proteome</keyword>
<dbReference type="AlphaFoldDB" id="A0AAD3NX77"/>
<name>A0AAD3NX77_9RHOB</name>
<gene>
    <name evidence="1" type="ORF">GCM10017635_09290</name>
</gene>
<organism evidence="1 2">
    <name type="scientific">Paracoccus kondratievae</name>
    <dbReference type="NCBI Taxonomy" id="135740"/>
    <lineage>
        <taxon>Bacteria</taxon>
        <taxon>Pseudomonadati</taxon>
        <taxon>Pseudomonadota</taxon>
        <taxon>Alphaproteobacteria</taxon>
        <taxon>Rhodobacterales</taxon>
        <taxon>Paracoccaceae</taxon>
        <taxon>Paracoccus</taxon>
    </lineage>
</organism>
<reference evidence="1" key="1">
    <citation type="journal article" date="2014" name="Int. J. Syst. Evol. Microbiol.">
        <title>Complete genome sequence of Corynebacterium casei LMG S-19264T (=DSM 44701T), isolated from a smear-ripened cheese.</title>
        <authorList>
            <consortium name="US DOE Joint Genome Institute (JGI-PGF)"/>
            <person name="Walter F."/>
            <person name="Albersmeier A."/>
            <person name="Kalinowski J."/>
            <person name="Ruckert C."/>
        </authorList>
    </citation>
    <scope>NUCLEOTIDE SEQUENCE</scope>
    <source>
        <strain evidence="1">VKM B-2222</strain>
    </source>
</reference>